<dbReference type="RefSeq" id="WP_344946351.1">
    <property type="nucleotide sequence ID" value="NZ_BAABDC010000003.1"/>
</dbReference>
<feature type="compositionally biased region" description="Polar residues" evidence="1">
    <location>
        <begin position="60"/>
        <end position="70"/>
    </location>
</feature>
<feature type="compositionally biased region" description="Polar residues" evidence="1">
    <location>
        <begin position="97"/>
        <end position="107"/>
    </location>
</feature>
<keyword evidence="4" id="KW-1185">Reference proteome</keyword>
<gene>
    <name evidence="3" type="ORF">GCM10022399_23790</name>
</gene>
<proteinExistence type="predicted"/>
<comment type="caution">
    <text evidence="3">The sequence shown here is derived from an EMBL/GenBank/DDBJ whole genome shotgun (WGS) entry which is preliminary data.</text>
</comment>
<dbReference type="Proteomes" id="UP001501468">
    <property type="component" value="Unassembled WGS sequence"/>
</dbReference>
<sequence length="691" mass="70970">MALRRAPLARTSALAAPALVVAALLLPTTQANASSPSVPLTGTSTPVTGSYDVGDAGQNPEFQTPENESSPEADPTTKIVNRTLSQGHAAGHGVTVANATRSKSNPTFTTGFEGLNHYQQRYSRGGNQFSIEPPDQALCVGGGHVVEAVNDVFNVYDSTGASQLPDNTASNVVSGFPRDVHHAVDLNSVFGYPAAINRATGAFGPELTDPTCIYDAATQRFFLVVLTLDRVGTTSALSHVNHLDLAVSQTSNPVGSWNIYKLDVTNDGTNTGGVNPGPYLGDYPHIGADANGIYLTTNAYPWNANGFAGAQIYALSKAQLAAGAPTVTMQHLDTSGMVAAPSDTGSTQPGFTVWPAQSPGTTSFNLSNNGTEYFLSSNAADEATHPKAGTGGNYVSQQIVVWSMTNTGSLNTASPNVQLANKLVGVGTYALPPKQHQPGSGGSPGVTTPQGHCLRDTTTELFNGQLGCYRLLVGAPSSEVVSTPDSNDTRMQQVTYANGKLWGALDTAITAGSSNRAGIAWYVVKPGGASLSPKVALAGYLGQAGMDFTYPAMGITQSGRGVMAFTATGDSTYPSAGYASIDALTGVGAWNVTPGGAGHATADGFTSYKAQVGNPPRTRWGDYGAASVDGGTVWLASEYVAGACDYTAWGGPFFAGGTGDNLLGTCAGAGHGPGARTALGNWSTRVSAFTP</sequence>
<evidence type="ECO:0000256" key="2">
    <source>
        <dbReference type="SAM" id="SignalP"/>
    </source>
</evidence>
<reference evidence="4" key="1">
    <citation type="journal article" date="2019" name="Int. J. Syst. Evol. Microbiol.">
        <title>The Global Catalogue of Microorganisms (GCM) 10K type strain sequencing project: providing services to taxonomists for standard genome sequencing and annotation.</title>
        <authorList>
            <consortium name="The Broad Institute Genomics Platform"/>
            <consortium name="The Broad Institute Genome Sequencing Center for Infectious Disease"/>
            <person name="Wu L."/>
            <person name="Ma J."/>
        </authorList>
    </citation>
    <scope>NUCLEOTIDE SEQUENCE [LARGE SCALE GENOMIC DNA]</scope>
    <source>
        <strain evidence="4">JCM 17125</strain>
    </source>
</reference>
<dbReference type="EMBL" id="BAABDC010000003">
    <property type="protein sequence ID" value="GAA3706324.1"/>
    <property type="molecule type" value="Genomic_DNA"/>
</dbReference>
<evidence type="ECO:0000313" key="3">
    <source>
        <dbReference type="EMBL" id="GAA3706324.1"/>
    </source>
</evidence>
<feature type="region of interest" description="Disordered" evidence="1">
    <location>
        <begin position="31"/>
        <end position="107"/>
    </location>
</feature>
<feature type="signal peptide" evidence="2">
    <location>
        <begin position="1"/>
        <end position="33"/>
    </location>
</feature>
<accession>A0ABP7DK45</accession>
<protein>
    <submittedName>
        <fullName evidence="3">Uncharacterized protein</fullName>
    </submittedName>
</protein>
<organism evidence="3 4">
    <name type="scientific">Terrabacter ginsenosidimutans</name>
    <dbReference type="NCBI Taxonomy" id="490575"/>
    <lineage>
        <taxon>Bacteria</taxon>
        <taxon>Bacillati</taxon>
        <taxon>Actinomycetota</taxon>
        <taxon>Actinomycetes</taxon>
        <taxon>Micrococcales</taxon>
        <taxon>Intrasporangiaceae</taxon>
        <taxon>Terrabacter</taxon>
    </lineage>
</organism>
<keyword evidence="2" id="KW-0732">Signal</keyword>
<feature type="chain" id="PRO_5046256698" evidence="2">
    <location>
        <begin position="34"/>
        <end position="691"/>
    </location>
</feature>
<feature type="compositionally biased region" description="Polar residues" evidence="1">
    <location>
        <begin position="31"/>
        <end position="48"/>
    </location>
</feature>
<evidence type="ECO:0000256" key="1">
    <source>
        <dbReference type="SAM" id="MobiDB-lite"/>
    </source>
</evidence>
<evidence type="ECO:0000313" key="4">
    <source>
        <dbReference type="Proteomes" id="UP001501468"/>
    </source>
</evidence>
<name>A0ABP7DK45_9MICO</name>